<evidence type="ECO:0000256" key="3">
    <source>
        <dbReference type="ARBA" id="ARBA00022475"/>
    </source>
</evidence>
<dbReference type="GO" id="GO:1904680">
    <property type="term" value="F:peptide transmembrane transporter activity"/>
    <property type="evidence" value="ECO:0007669"/>
    <property type="project" value="InterPro"/>
</dbReference>
<feature type="transmembrane region" description="Helical" evidence="9">
    <location>
        <begin position="248"/>
        <end position="268"/>
    </location>
</feature>
<keyword evidence="6 9" id="KW-1133">Transmembrane helix</keyword>
<keyword evidence="3" id="KW-1003">Cell membrane</keyword>
<feature type="transmembrane region" description="Helical" evidence="9">
    <location>
        <begin position="156"/>
        <end position="176"/>
    </location>
</feature>
<evidence type="ECO:0000256" key="4">
    <source>
        <dbReference type="ARBA" id="ARBA00022692"/>
    </source>
</evidence>
<evidence type="ECO:0000313" key="11">
    <source>
        <dbReference type="Proteomes" id="UP000270856"/>
    </source>
</evidence>
<dbReference type="GO" id="GO:0006857">
    <property type="term" value="P:oligopeptide transport"/>
    <property type="evidence" value="ECO:0007669"/>
    <property type="project" value="InterPro"/>
</dbReference>
<feature type="transmembrane region" description="Helical" evidence="9">
    <location>
        <begin position="122"/>
        <end position="144"/>
    </location>
</feature>
<keyword evidence="7 9" id="KW-0472">Membrane</keyword>
<evidence type="ECO:0000256" key="9">
    <source>
        <dbReference type="SAM" id="Phobius"/>
    </source>
</evidence>
<keyword evidence="4 8" id="KW-0812">Transmembrane</keyword>
<feature type="transmembrane region" description="Helical" evidence="9">
    <location>
        <begin position="342"/>
        <end position="363"/>
    </location>
</feature>
<feature type="transmembrane region" description="Helical" evidence="9">
    <location>
        <begin position="370"/>
        <end position="389"/>
    </location>
</feature>
<evidence type="ECO:0000313" key="10">
    <source>
        <dbReference type="EMBL" id="RPD97524.1"/>
    </source>
</evidence>
<dbReference type="CDD" id="cd17346">
    <property type="entry name" value="MFS_DtpA_like"/>
    <property type="match status" value="1"/>
</dbReference>
<proteinExistence type="inferred from homology"/>
<sequence length="705" mass="77940">MSNTALKQPYQKELFGHPVGLYVLFFTEMWERFSYYGMRAILVLYMISSATGSNPGLGWSNSDALALYGWYTMLVYLMSIPGGILADKYVGQKKAVLYGGLVLVAGHSILAITAPWAFFTGLALIVIGVGGLKPNISTMVGGLYPPKDERRDSGFTIFYIGINVGAFLAAIIVGYVGEEIGWHYGFGLAGIGMLLGQIVYMAGQKFLTPVGNPPSKGKKGQPSLIDAENEDENTSFGQLFANLLKSPVQLAITLIAIVGLTILAFNIFEELDRYLYAGLFTFLALVAGLMMMIYKDINSIEKDRFIVLLVSFLIIIVFWGAFEQAGGLLNIYTDSKIDRFVSLNVLDILFYGSGIILLVLGIIKKIKKSDISYIFITIALLILGIYFFFKDQLFHSNPYEIPTSVFQSVNALFIIIFGTIVSGVWLWWAHKGKEHSSLFKMAIGTIIMGAGFLFMAKASSDVTHYGDKAALILLILAYLFHTIGELCTSPVALSFITKVAPVKYVSIMMGVYFAATGLGNKVAGSIGEASQAKPVKIQLASKSVVQDGLVKNEDFSKAHDFELISKAYLKGNDIFYIDNSFNDLLTVKNNDLFVEYLKGEEATENNPKTVIARFSYDKDKKMAVEEGKITVNSDDYSGTIEVFDMQNKLEFKTYVYIFILTLVFGILLLIFLKKLKKLTHGAESLEIDDKEEAETFELGEQDSKK</sequence>
<dbReference type="Pfam" id="PF00854">
    <property type="entry name" value="PTR2"/>
    <property type="match status" value="2"/>
</dbReference>
<comment type="similarity">
    <text evidence="8">Belongs to the major facilitator superfamily. Proton-dependent oligopeptide transporter (POT/PTR) (TC 2.A.17) family.</text>
</comment>
<keyword evidence="2 8" id="KW-0813">Transport</keyword>
<dbReference type="SUPFAM" id="SSF103473">
    <property type="entry name" value="MFS general substrate transporter"/>
    <property type="match status" value="2"/>
</dbReference>
<name>A0A3N4NMI6_9FLAO</name>
<comment type="subcellular location">
    <subcellularLocation>
        <location evidence="1">Cell membrane</location>
        <topology evidence="1">Multi-pass membrane protein</topology>
    </subcellularLocation>
    <subcellularLocation>
        <location evidence="8">Membrane</location>
        <topology evidence="8">Multi-pass membrane protein</topology>
    </subcellularLocation>
</comment>
<dbReference type="InterPro" id="IPR018456">
    <property type="entry name" value="PTR2_symporter_CS"/>
</dbReference>
<dbReference type="OrthoDB" id="9772725at2"/>
<feature type="transmembrane region" description="Helical" evidence="9">
    <location>
        <begin position="305"/>
        <end position="322"/>
    </location>
</feature>
<dbReference type="RefSeq" id="WP_123897553.1">
    <property type="nucleotide sequence ID" value="NZ_RPFJ01000010.1"/>
</dbReference>
<dbReference type="AlphaFoldDB" id="A0A3N4NMI6"/>
<dbReference type="PROSITE" id="PS01022">
    <property type="entry name" value="PTR2_1"/>
    <property type="match status" value="1"/>
</dbReference>
<dbReference type="InterPro" id="IPR050171">
    <property type="entry name" value="MFS_Transporters"/>
</dbReference>
<gene>
    <name evidence="10" type="ORF">EGM88_08525</name>
</gene>
<dbReference type="GO" id="GO:0005886">
    <property type="term" value="C:plasma membrane"/>
    <property type="evidence" value="ECO:0007669"/>
    <property type="project" value="UniProtKB-SubCell"/>
</dbReference>
<evidence type="ECO:0000256" key="6">
    <source>
        <dbReference type="ARBA" id="ARBA00022989"/>
    </source>
</evidence>
<dbReference type="Gene3D" id="1.20.1250.20">
    <property type="entry name" value="MFS general substrate transporter like domains"/>
    <property type="match status" value="1"/>
</dbReference>
<feature type="transmembrane region" description="Helical" evidence="9">
    <location>
        <begin position="409"/>
        <end position="429"/>
    </location>
</feature>
<feature type="transmembrane region" description="Helical" evidence="9">
    <location>
        <begin position="33"/>
        <end position="53"/>
    </location>
</feature>
<evidence type="ECO:0000256" key="2">
    <source>
        <dbReference type="ARBA" id="ARBA00022448"/>
    </source>
</evidence>
<evidence type="ECO:0000256" key="7">
    <source>
        <dbReference type="ARBA" id="ARBA00023136"/>
    </source>
</evidence>
<dbReference type="InterPro" id="IPR000109">
    <property type="entry name" value="POT_fam"/>
</dbReference>
<organism evidence="10 11">
    <name type="scientific">Aureibaculum marinum</name>
    <dbReference type="NCBI Taxonomy" id="2487930"/>
    <lineage>
        <taxon>Bacteria</taxon>
        <taxon>Pseudomonadati</taxon>
        <taxon>Bacteroidota</taxon>
        <taxon>Flavobacteriia</taxon>
        <taxon>Flavobacteriales</taxon>
        <taxon>Flavobacteriaceae</taxon>
        <taxon>Aureibaculum</taxon>
    </lineage>
</organism>
<evidence type="ECO:0000256" key="5">
    <source>
        <dbReference type="ARBA" id="ARBA00022856"/>
    </source>
</evidence>
<feature type="transmembrane region" description="Helical" evidence="9">
    <location>
        <begin position="441"/>
        <end position="458"/>
    </location>
</feature>
<dbReference type="InterPro" id="IPR036259">
    <property type="entry name" value="MFS_trans_sf"/>
</dbReference>
<feature type="transmembrane region" description="Helical" evidence="9">
    <location>
        <begin position="182"/>
        <end position="202"/>
    </location>
</feature>
<dbReference type="PANTHER" id="PTHR23517:SF15">
    <property type="entry name" value="PROTON-DEPENDENT OLIGOPEPTIDE FAMILY TRANSPORT PROTEIN"/>
    <property type="match status" value="1"/>
</dbReference>
<keyword evidence="5" id="KW-0653">Protein transport</keyword>
<keyword evidence="11" id="KW-1185">Reference proteome</keyword>
<feature type="transmembrane region" description="Helical" evidence="9">
    <location>
        <begin position="95"/>
        <end position="116"/>
    </location>
</feature>
<dbReference type="PROSITE" id="PS01023">
    <property type="entry name" value="PTR2_2"/>
    <property type="match status" value="1"/>
</dbReference>
<keyword evidence="5" id="KW-0571">Peptide transport</keyword>
<feature type="transmembrane region" description="Helical" evidence="9">
    <location>
        <begin position="274"/>
        <end position="293"/>
    </location>
</feature>
<comment type="caution">
    <text evidence="10">The sequence shown here is derived from an EMBL/GenBank/DDBJ whole genome shotgun (WGS) entry which is preliminary data.</text>
</comment>
<protein>
    <submittedName>
        <fullName evidence="10">MFS transporter</fullName>
    </submittedName>
</protein>
<dbReference type="Proteomes" id="UP000270856">
    <property type="component" value="Unassembled WGS sequence"/>
</dbReference>
<evidence type="ECO:0000256" key="1">
    <source>
        <dbReference type="ARBA" id="ARBA00004651"/>
    </source>
</evidence>
<feature type="transmembrane region" description="Helical" evidence="9">
    <location>
        <begin position="653"/>
        <end position="672"/>
    </location>
</feature>
<feature type="transmembrane region" description="Helical" evidence="9">
    <location>
        <begin position="470"/>
        <end position="488"/>
    </location>
</feature>
<dbReference type="NCBIfam" id="TIGR00924">
    <property type="entry name" value="yjdL_sub1_fam"/>
    <property type="match status" value="1"/>
</dbReference>
<dbReference type="PANTHER" id="PTHR23517">
    <property type="entry name" value="RESISTANCE PROTEIN MDTM, PUTATIVE-RELATED-RELATED"/>
    <property type="match status" value="1"/>
</dbReference>
<feature type="transmembrane region" description="Helical" evidence="9">
    <location>
        <begin position="65"/>
        <end position="86"/>
    </location>
</feature>
<accession>A0A3N4NMI6</accession>
<reference evidence="10 11" key="1">
    <citation type="submission" date="2018-11" db="EMBL/GenBank/DDBJ databases">
        <title>Aureibaculum marinum gen. nov., sp. nov., a member of the family Flavobacteriaceae isolated from the Bohai Sea.</title>
        <authorList>
            <person name="Ji X."/>
        </authorList>
    </citation>
    <scope>NUCLEOTIDE SEQUENCE [LARGE SCALE GENOMIC DNA]</scope>
    <source>
        <strain evidence="10 11">BH-SD17</strain>
    </source>
</reference>
<dbReference type="EMBL" id="RPFJ01000010">
    <property type="protein sequence ID" value="RPD97524.1"/>
    <property type="molecule type" value="Genomic_DNA"/>
</dbReference>
<evidence type="ECO:0000256" key="8">
    <source>
        <dbReference type="RuleBase" id="RU003755"/>
    </source>
</evidence>
<dbReference type="InterPro" id="IPR005279">
    <property type="entry name" value="Dipep/tripep_permease"/>
</dbReference>